<feature type="region of interest" description="Disordered" evidence="5">
    <location>
        <begin position="1"/>
        <end position="23"/>
    </location>
</feature>
<name>A0A060VMU4_ONCMY</name>
<protein>
    <submittedName>
        <fullName evidence="6">Uncharacterized protein</fullName>
    </submittedName>
</protein>
<dbReference type="PANTHER" id="PTHR14514:SF4">
    <property type="entry name" value="NESPRIN-2"/>
    <property type="match status" value="1"/>
</dbReference>
<dbReference type="EMBL" id="FR904260">
    <property type="protein sequence ID" value="CDQ56151.1"/>
    <property type="molecule type" value="Genomic_DNA"/>
</dbReference>
<gene>
    <name evidence="6" type="ORF">GSONMT00076661001</name>
</gene>
<evidence type="ECO:0000256" key="2">
    <source>
        <dbReference type="ARBA" id="ARBA00022553"/>
    </source>
</evidence>
<dbReference type="PaxDb" id="8022-A0A060VMU4"/>
<accession>A0A060VMU4</accession>
<feature type="compositionally biased region" description="Low complexity" evidence="5">
    <location>
        <begin position="106"/>
        <end position="120"/>
    </location>
</feature>
<keyword evidence="2" id="KW-0597">Phosphoprotein</keyword>
<feature type="compositionally biased region" description="Polar residues" evidence="5">
    <location>
        <begin position="187"/>
        <end position="201"/>
    </location>
</feature>
<keyword evidence="4" id="KW-0472">Membrane</keyword>
<reference evidence="6 7" key="1">
    <citation type="journal article" date="2014" name="Nat. Commun.">
        <title>The rainbow trout genome provides novel insights into evolution after whole-genome duplication in vertebrates.</title>
        <authorList>
            <person name="Berthelot C."/>
            <person name="Brunet F."/>
            <person name="Chalopin D."/>
            <person name="Juanchich A."/>
            <person name="Bernard M."/>
            <person name="Noel B."/>
            <person name="Bento P."/>
            <person name="Da Silva C."/>
            <person name="Labadie K."/>
            <person name="Alberti A."/>
            <person name="Aury J.M."/>
            <person name="Louis A."/>
            <person name="Dehais P."/>
            <person name="Bardou P."/>
            <person name="Montfort J."/>
            <person name="Klopp C."/>
            <person name="Cabau C."/>
            <person name="Gaspin C."/>
            <person name="Thorgaard G.H."/>
            <person name="Boussaha M."/>
            <person name="Quillet E."/>
            <person name="Guyomard R."/>
            <person name="Galiana D."/>
            <person name="Bobe J."/>
            <person name="Volff J.N."/>
            <person name="Genet C."/>
            <person name="Wincker P."/>
            <person name="Jaillon O."/>
            <person name="Roest Crollius H."/>
            <person name="Guiguen Y."/>
        </authorList>
    </citation>
    <scope>NUCLEOTIDE SEQUENCE [LARGE SCALE GENOMIC DNA]</scope>
</reference>
<evidence type="ECO:0000256" key="1">
    <source>
        <dbReference type="ARBA" id="ARBA00004308"/>
    </source>
</evidence>
<evidence type="ECO:0000256" key="5">
    <source>
        <dbReference type="SAM" id="MobiDB-lite"/>
    </source>
</evidence>
<sequence length="220" mass="24027">MMEKDVTEIRTLLSSPDTLPSPREESLKVCVDRIQSLRTTIAEIQSCKPGLCLPEKAEETLTVFQRVDQLQQQLEELEKMVPGEFIVKKQTLTLPPVKVPAPSPTVPTSSTENVSVPSSTLPATEEADENGVKQGQIQIVHVEEDALKSSPEQRLSWGTEKSRDPEVAAEGSHAAAEEEGGTTAMEQSQDTTEQVPDTSIYGTASSYVAKLKKREINPAK</sequence>
<evidence type="ECO:0000313" key="7">
    <source>
        <dbReference type="Proteomes" id="UP000193380"/>
    </source>
</evidence>
<feature type="region of interest" description="Disordered" evidence="5">
    <location>
        <begin position="99"/>
        <end position="201"/>
    </location>
</feature>
<organism evidence="6 7">
    <name type="scientific">Oncorhynchus mykiss</name>
    <name type="common">Rainbow trout</name>
    <name type="synonym">Salmo gairdneri</name>
    <dbReference type="NCBI Taxonomy" id="8022"/>
    <lineage>
        <taxon>Eukaryota</taxon>
        <taxon>Metazoa</taxon>
        <taxon>Chordata</taxon>
        <taxon>Craniata</taxon>
        <taxon>Vertebrata</taxon>
        <taxon>Euteleostomi</taxon>
        <taxon>Actinopterygii</taxon>
        <taxon>Neopterygii</taxon>
        <taxon>Teleostei</taxon>
        <taxon>Protacanthopterygii</taxon>
        <taxon>Salmoniformes</taxon>
        <taxon>Salmonidae</taxon>
        <taxon>Salmoninae</taxon>
        <taxon>Oncorhynchus</taxon>
    </lineage>
</organism>
<evidence type="ECO:0000256" key="3">
    <source>
        <dbReference type="ARBA" id="ARBA00022737"/>
    </source>
</evidence>
<evidence type="ECO:0000256" key="4">
    <source>
        <dbReference type="ARBA" id="ARBA00023136"/>
    </source>
</evidence>
<dbReference type="PANTHER" id="PTHR14514">
    <property type="entry name" value="PKA ANCHORING PROTEIN"/>
    <property type="match status" value="1"/>
</dbReference>
<proteinExistence type="predicted"/>
<dbReference type="Proteomes" id="UP000193380">
    <property type="component" value="Chromosome 19"/>
</dbReference>
<comment type="subcellular location">
    <subcellularLocation>
        <location evidence="1">Endomembrane system</location>
    </subcellularLocation>
</comment>
<dbReference type="AlphaFoldDB" id="A0A060VMU4"/>
<dbReference type="STRING" id="8022.A0A060VMU4"/>
<evidence type="ECO:0000313" key="6">
    <source>
        <dbReference type="EMBL" id="CDQ56151.1"/>
    </source>
</evidence>
<keyword evidence="3" id="KW-0677">Repeat</keyword>